<proteinExistence type="predicted"/>
<accession>A0A1F7XLZ3</accession>
<keyword evidence="1" id="KW-0812">Transmembrane</keyword>
<evidence type="ECO:0008006" key="4">
    <source>
        <dbReference type="Google" id="ProtNLM"/>
    </source>
</evidence>
<protein>
    <recommendedName>
        <fullName evidence="4">DUF4012 domain-containing protein</fullName>
    </recommendedName>
</protein>
<dbReference type="AlphaFoldDB" id="A0A1F7XLZ3"/>
<comment type="caution">
    <text evidence="2">The sequence shown here is derived from an EMBL/GenBank/DDBJ whole genome shotgun (WGS) entry which is preliminary data.</text>
</comment>
<dbReference type="InterPro" id="IPR025101">
    <property type="entry name" value="DUF4012"/>
</dbReference>
<keyword evidence="1" id="KW-0472">Membrane</keyword>
<name>A0A1F7XLZ3_9BACT</name>
<evidence type="ECO:0000313" key="3">
    <source>
        <dbReference type="Proteomes" id="UP000177382"/>
    </source>
</evidence>
<organism evidence="2 3">
    <name type="scientific">Candidatus Woesebacteria bacterium RBG_16_42_24</name>
    <dbReference type="NCBI Taxonomy" id="1802485"/>
    <lineage>
        <taxon>Bacteria</taxon>
        <taxon>Candidatus Woeseibacteriota</taxon>
    </lineage>
</organism>
<dbReference type="Pfam" id="PF13196">
    <property type="entry name" value="DUF4012"/>
    <property type="match status" value="1"/>
</dbReference>
<gene>
    <name evidence="2" type="ORF">A2V97_03555</name>
</gene>
<keyword evidence="1" id="KW-1133">Transmembrane helix</keyword>
<reference evidence="2 3" key="1">
    <citation type="journal article" date="2016" name="Nat. Commun.">
        <title>Thousands of microbial genomes shed light on interconnected biogeochemical processes in an aquifer system.</title>
        <authorList>
            <person name="Anantharaman K."/>
            <person name="Brown C.T."/>
            <person name="Hug L.A."/>
            <person name="Sharon I."/>
            <person name="Castelle C.J."/>
            <person name="Probst A.J."/>
            <person name="Thomas B.C."/>
            <person name="Singh A."/>
            <person name="Wilkins M.J."/>
            <person name="Karaoz U."/>
            <person name="Brodie E.L."/>
            <person name="Williams K.H."/>
            <person name="Hubbard S.S."/>
            <person name="Banfield J.F."/>
        </authorList>
    </citation>
    <scope>NUCLEOTIDE SEQUENCE [LARGE SCALE GENOMIC DNA]</scope>
</reference>
<dbReference type="EMBL" id="MGFX01000001">
    <property type="protein sequence ID" value="OGM15819.1"/>
    <property type="molecule type" value="Genomic_DNA"/>
</dbReference>
<dbReference type="STRING" id="1802485.A2V97_03555"/>
<dbReference type="Proteomes" id="UP000177382">
    <property type="component" value="Unassembled WGS sequence"/>
</dbReference>
<sequence>MRKQFSSNGRPVAVFVTELDDLSFSLCKNLIKKSCKIFLITKKRKRWKEIIRKLWGPGNIAFLNINEIYKLERIDYFLYHYNLFRALSSNHLTAKKEIKKEISILAQKTASFRPKNILLLPVVHGMLINRESIVGRLVYFSESFGPHMILTKNLFIFSALEAYAKEKRLMLPKEDETFRPVFSDTLADKILKILFSIAYPYEITLVGETISAQTFLTKLNFDPEKIETKKRSYKNYYERSIGQKISLGEIAGLSQTTQFLKDGGRPPVRASRKVKYSSGIAIFIITLVLLPFFTLLISGTLLATSFLLAKKGQFFLSKTALITSRDASKISELGFGILSGIPGVKRPFAFFATISEIFARSANLGEKSLLLVENANSLFAKFIEGKPYSVLEYSQRLSTELDYVYRESGFILGEIYSDPYLASNIEKIRGFTELSKKREYLVFLAQLSEDLPQLFGEAHPRKYLILLQNNMELRPTGGFIGSFALVSVESGALTNLEIWDVFEADGQLKGHVEPPLPIKAYLNEANWFLRDSNWDPDFGISAARAEWFLDKEIDEKVDGVVAVDLEFVKRMLTVTGPLTISDYDVVVDEKNFYEVTQKEVEEDFFPGSTKKSGFLTAVYKALSEEAKEIDAKKGIALGINVLENLQERHVQIFAHEKSTARAIKELGWDGSISKIGACGDNCYSDILGIVEANVGVNKANINVTRSFSASINLLEGKLKREFTVHLNNSNDKGLGEKGIYKAYIRAIASQKASFRRAKLVRGGGGIEVTPELEDVRDRKEAGVMVIVAPQETVSLTFSWEEPTGVTPQKGGEYRFLIRKQAGTSADPIAVSITGLGNSLTGQPSFVYNTLLARDFVSRVSW</sequence>
<evidence type="ECO:0000256" key="1">
    <source>
        <dbReference type="SAM" id="Phobius"/>
    </source>
</evidence>
<feature type="transmembrane region" description="Helical" evidence="1">
    <location>
        <begin position="279"/>
        <end position="308"/>
    </location>
</feature>
<evidence type="ECO:0000313" key="2">
    <source>
        <dbReference type="EMBL" id="OGM15819.1"/>
    </source>
</evidence>